<comment type="caution">
    <text evidence="3">The sequence shown here is derived from an EMBL/GenBank/DDBJ whole genome shotgun (WGS) entry which is preliminary data.</text>
</comment>
<sequence length="630" mass="69832">MYAKCNALDECQKLFDQINGCDSVMCNIVLAGFAGFRSHDTQILRLFHEMHVGVDPKPSSVTVAIVLPVCARLGAIDRGKSLHSYVMKSGLGSHTLVGNALVSVCAKCGYACDDAYKVFGEITEKDVVSWNTVIAGFAENDLAEHLQCASASVSVANALVSFYSRIGRMGEAEIVFQKLRVRDLVSWNIVISGRDLISWNTMIDGFAQSQLEGWFVGPLRWILEERIRSDSITMLAVIQFCASLSRVDKIKEAHGFSIRSCFLVGKRNVVTCNSIISGYVNYGSHDDAHRIFHSMSERDLTTWNLMIRAYAENQCPGQALSLFHELKNHGMKPDAITAISLLPICIQMASVHLLRQLHGYVGMPCMGREALGVFSHMLDVETLSPTSPNDSYLGLFIRWEVPSPCNSSFEGEFYSPFLTWYQSLISVLRCVDLSALTPPHNLYHALREGSVETLSPTSPNDSYLGLFIRWEVPSPCNSSFEGEFYSPFLTLELGVKPDHGTITAVLSACSHNGLVDKGLKIFDAIDKSPPSGVEIGLAVSDQLFKVESSDIGNYVVLSIIYAAYARWDGVLEIRRLMRTRDLKKPAGCSWIEVENKKNVFIAGDSSHPQRSIIYSTLRILDQQIKEPLQL</sequence>
<accession>A0A7J0ESE5</accession>
<dbReference type="AlphaFoldDB" id="A0A7J0ESE5"/>
<dbReference type="NCBIfam" id="TIGR00756">
    <property type="entry name" value="PPR"/>
    <property type="match status" value="2"/>
</dbReference>
<name>A0A7J0ESE5_9ERIC</name>
<dbReference type="Pfam" id="PF01535">
    <property type="entry name" value="PPR"/>
    <property type="match status" value="3"/>
</dbReference>
<dbReference type="Pfam" id="PF20431">
    <property type="entry name" value="E_motif"/>
    <property type="match status" value="1"/>
</dbReference>
<reference evidence="3 4" key="1">
    <citation type="submission" date="2019-07" db="EMBL/GenBank/DDBJ databases">
        <title>De Novo Assembly of kiwifruit Actinidia rufa.</title>
        <authorList>
            <person name="Sugita-Konishi S."/>
            <person name="Sato K."/>
            <person name="Mori E."/>
            <person name="Abe Y."/>
            <person name="Kisaki G."/>
            <person name="Hamano K."/>
            <person name="Suezawa K."/>
            <person name="Otani M."/>
            <person name="Fukuda T."/>
            <person name="Manabe T."/>
            <person name="Gomi K."/>
            <person name="Tabuchi M."/>
            <person name="Akimitsu K."/>
            <person name="Kataoka I."/>
        </authorList>
    </citation>
    <scope>NUCLEOTIDE SEQUENCE [LARGE SCALE GENOMIC DNA]</scope>
    <source>
        <strain evidence="4">cv. Fuchu</strain>
    </source>
</reference>
<organism evidence="3 4">
    <name type="scientific">Actinidia rufa</name>
    <dbReference type="NCBI Taxonomy" id="165716"/>
    <lineage>
        <taxon>Eukaryota</taxon>
        <taxon>Viridiplantae</taxon>
        <taxon>Streptophyta</taxon>
        <taxon>Embryophyta</taxon>
        <taxon>Tracheophyta</taxon>
        <taxon>Spermatophyta</taxon>
        <taxon>Magnoliopsida</taxon>
        <taxon>eudicotyledons</taxon>
        <taxon>Gunneridae</taxon>
        <taxon>Pentapetalae</taxon>
        <taxon>asterids</taxon>
        <taxon>Ericales</taxon>
        <taxon>Actinidiaceae</taxon>
        <taxon>Actinidia</taxon>
    </lineage>
</organism>
<dbReference type="Pfam" id="PF13041">
    <property type="entry name" value="PPR_2"/>
    <property type="match status" value="1"/>
</dbReference>
<evidence type="ECO:0000256" key="1">
    <source>
        <dbReference type="ARBA" id="ARBA00022737"/>
    </source>
</evidence>
<proteinExistence type="predicted"/>
<keyword evidence="1" id="KW-0677">Repeat</keyword>
<dbReference type="GO" id="GO:0003723">
    <property type="term" value="F:RNA binding"/>
    <property type="evidence" value="ECO:0007669"/>
    <property type="project" value="InterPro"/>
</dbReference>
<evidence type="ECO:0000256" key="2">
    <source>
        <dbReference type="PROSITE-ProRule" id="PRU00708"/>
    </source>
</evidence>
<gene>
    <name evidence="3" type="ORF">Acr_06g0008590</name>
</gene>
<feature type="repeat" description="PPR" evidence="2">
    <location>
        <begin position="268"/>
        <end position="298"/>
    </location>
</feature>
<dbReference type="EMBL" id="BJWL01000006">
    <property type="protein sequence ID" value="GFY88919.1"/>
    <property type="molecule type" value="Genomic_DNA"/>
</dbReference>
<dbReference type="PANTHER" id="PTHR47926:SF533">
    <property type="entry name" value="DYW DOMAIN-CONTAINING PROTEIN"/>
    <property type="match status" value="1"/>
</dbReference>
<dbReference type="Gene3D" id="1.25.40.10">
    <property type="entry name" value="Tetratricopeptide repeat domain"/>
    <property type="match status" value="4"/>
</dbReference>
<feature type="repeat" description="PPR" evidence="2">
    <location>
        <begin position="299"/>
        <end position="333"/>
    </location>
</feature>
<dbReference type="InterPro" id="IPR046960">
    <property type="entry name" value="PPR_At4g14850-like_plant"/>
</dbReference>
<evidence type="ECO:0000313" key="4">
    <source>
        <dbReference type="Proteomes" id="UP000585474"/>
    </source>
</evidence>
<dbReference type="InterPro" id="IPR011990">
    <property type="entry name" value="TPR-like_helical_dom_sf"/>
</dbReference>
<keyword evidence="4" id="KW-1185">Reference proteome</keyword>
<dbReference type="PROSITE" id="PS51375">
    <property type="entry name" value="PPR"/>
    <property type="match status" value="2"/>
</dbReference>
<dbReference type="Proteomes" id="UP000585474">
    <property type="component" value="Unassembled WGS sequence"/>
</dbReference>
<dbReference type="GO" id="GO:0009451">
    <property type="term" value="P:RNA modification"/>
    <property type="evidence" value="ECO:0007669"/>
    <property type="project" value="InterPro"/>
</dbReference>
<evidence type="ECO:0000313" key="3">
    <source>
        <dbReference type="EMBL" id="GFY88919.1"/>
    </source>
</evidence>
<dbReference type="PANTHER" id="PTHR47926">
    <property type="entry name" value="PENTATRICOPEPTIDE REPEAT-CONTAINING PROTEIN"/>
    <property type="match status" value="1"/>
</dbReference>
<dbReference type="OrthoDB" id="1904892at2759"/>
<dbReference type="InterPro" id="IPR002885">
    <property type="entry name" value="PPR_rpt"/>
</dbReference>
<dbReference type="InterPro" id="IPR046848">
    <property type="entry name" value="E_motif"/>
</dbReference>
<protein>
    <submittedName>
        <fullName evidence="3">Tetratricopeptide repeat (TPR)-like superfamily protein</fullName>
    </submittedName>
</protein>